<dbReference type="InParanoid" id="B8M0X5"/>
<evidence type="ECO:0000313" key="2">
    <source>
        <dbReference type="Proteomes" id="UP000001745"/>
    </source>
</evidence>
<accession>B8M0X5</accession>
<dbReference type="AlphaFoldDB" id="B8M0X5"/>
<proteinExistence type="predicted"/>
<sequence length="138" mass="16336">MDLTEGSRTAINVHLYLENERQTLYIQYGQEQGSDGVKTTKSPLEEYMHPPAELTDINFLTFLERVNFRNAKKWMIMNLIFMKKLHGLRLILFDPLQSRSDGTQEFWLELVLQLLGNNIEQIEDPDRLHHRDLDRAYD</sequence>
<organism evidence="1 2">
    <name type="scientific">Talaromyces stipitatus (strain ATCC 10500 / CBS 375.48 / QM 6759 / NRRL 1006)</name>
    <name type="common">Penicillium stipitatum</name>
    <dbReference type="NCBI Taxonomy" id="441959"/>
    <lineage>
        <taxon>Eukaryota</taxon>
        <taxon>Fungi</taxon>
        <taxon>Dikarya</taxon>
        <taxon>Ascomycota</taxon>
        <taxon>Pezizomycotina</taxon>
        <taxon>Eurotiomycetes</taxon>
        <taxon>Eurotiomycetidae</taxon>
        <taxon>Eurotiales</taxon>
        <taxon>Trichocomaceae</taxon>
        <taxon>Talaromyces</taxon>
        <taxon>Talaromyces sect. Talaromyces</taxon>
    </lineage>
</organism>
<dbReference type="STRING" id="441959.B8M0X5"/>
<protein>
    <submittedName>
        <fullName evidence="1">Uncharacterized protein</fullName>
    </submittedName>
</protein>
<dbReference type="HOGENOM" id="CLU_1856645_0_0_1"/>
<dbReference type="GeneID" id="8108082"/>
<reference evidence="2" key="1">
    <citation type="journal article" date="2015" name="Genome Announc.">
        <title>Genome sequence of the AIDS-associated pathogen Penicillium marneffei (ATCC18224) and its near taxonomic relative Talaromyces stipitatus (ATCC10500).</title>
        <authorList>
            <person name="Nierman W.C."/>
            <person name="Fedorova-Abrams N.D."/>
            <person name="Andrianopoulos A."/>
        </authorList>
    </citation>
    <scope>NUCLEOTIDE SEQUENCE [LARGE SCALE GENOMIC DNA]</scope>
    <source>
        <strain evidence="2">ATCC 10500 / CBS 375.48 / QM 6759 / NRRL 1006</strain>
    </source>
</reference>
<gene>
    <name evidence="1" type="ORF">TSTA_089940</name>
</gene>
<dbReference type="Proteomes" id="UP000001745">
    <property type="component" value="Unassembled WGS sequence"/>
</dbReference>
<keyword evidence="2" id="KW-1185">Reference proteome</keyword>
<name>B8M0X5_TALSN</name>
<dbReference type="VEuPathDB" id="FungiDB:TSTA_089940"/>
<evidence type="ECO:0000313" key="1">
    <source>
        <dbReference type="EMBL" id="EED21755.1"/>
    </source>
</evidence>
<dbReference type="RefSeq" id="XP_002478718.1">
    <property type="nucleotide sequence ID" value="XM_002478673.1"/>
</dbReference>
<dbReference type="EMBL" id="EQ962653">
    <property type="protein sequence ID" value="EED21755.1"/>
    <property type="molecule type" value="Genomic_DNA"/>
</dbReference>